<accession>A0A1M6ASE8</accession>
<gene>
    <name evidence="4" type="ORF">SAMN04488096_101423</name>
</gene>
<name>A0A1M6ASE8_9FLAO</name>
<keyword evidence="2" id="KW-0378">Hydrolase</keyword>
<evidence type="ECO:0000256" key="1">
    <source>
        <dbReference type="ARBA" id="ARBA00005622"/>
    </source>
</evidence>
<evidence type="ECO:0000313" key="4">
    <source>
        <dbReference type="EMBL" id="SHI39392.1"/>
    </source>
</evidence>
<dbReference type="Proteomes" id="UP000184225">
    <property type="component" value="Unassembled WGS sequence"/>
</dbReference>
<dbReference type="Gene3D" id="3.40.50.1820">
    <property type="entry name" value="alpha/beta hydrolase"/>
    <property type="match status" value="1"/>
</dbReference>
<dbReference type="RefSeq" id="WP_073147733.1">
    <property type="nucleotide sequence ID" value="NZ_FQYY01000001.1"/>
</dbReference>
<comment type="similarity">
    <text evidence="1">Belongs to the esterase D family.</text>
</comment>
<sequence>MKNFAQEKLPQKISTILFIIFTIILSHHSVLAQEKIKIGEKVILHSKKLNENRELYISLPKSYNNNIYSKKNYPVLYFFDGDSHFENLVAQRNWLTRNLYATMPEIILVGILQKDRTNELTPTHMETPEGWKRANFSTSGGNQKFMSFIEEEVKTFVDKNYRTNGFEILSGHSFGGLSTVNCFINTPELYNAYIAIDPSIWWDNTTVLNNLEENCVTKKHQNKLLFIAKANDAGSGEEHHQAILAFHDILKNLATPTNFNWQFKLYENEDHGSVVVPAEYDAYRFIFEGYQLPVKKAMKNPQLIDTHYQKISSRLGYAIIPDEALIDQLANVCIKQGLYTQAEKLLLKNSKNYPQSKSAQSKYKKYQKEKLNK</sequence>
<dbReference type="InterPro" id="IPR000801">
    <property type="entry name" value="Esterase-like"/>
</dbReference>
<evidence type="ECO:0000313" key="5">
    <source>
        <dbReference type="Proteomes" id="UP000184225"/>
    </source>
</evidence>
<dbReference type="PANTHER" id="PTHR40841:SF2">
    <property type="entry name" value="SIDEROPHORE-DEGRADING ESTERASE (EUROFUNG)"/>
    <property type="match status" value="1"/>
</dbReference>
<dbReference type="GO" id="GO:0016788">
    <property type="term" value="F:hydrolase activity, acting on ester bonds"/>
    <property type="evidence" value="ECO:0007669"/>
    <property type="project" value="TreeGrafter"/>
</dbReference>
<dbReference type="AlphaFoldDB" id="A0A1M6ASE8"/>
<evidence type="ECO:0000256" key="2">
    <source>
        <dbReference type="ARBA" id="ARBA00022801"/>
    </source>
</evidence>
<dbReference type="InterPro" id="IPR029058">
    <property type="entry name" value="AB_hydrolase_fold"/>
</dbReference>
<dbReference type="OrthoDB" id="9784036at2"/>
<dbReference type="InterPro" id="IPR052558">
    <property type="entry name" value="Siderophore_Hydrolase_D"/>
</dbReference>
<organism evidence="4 5">
    <name type="scientific">Mesonia phycicola</name>
    <dbReference type="NCBI Taxonomy" id="579105"/>
    <lineage>
        <taxon>Bacteria</taxon>
        <taxon>Pseudomonadati</taxon>
        <taxon>Bacteroidota</taxon>
        <taxon>Flavobacteriia</taxon>
        <taxon>Flavobacteriales</taxon>
        <taxon>Flavobacteriaceae</taxon>
        <taxon>Mesonia</taxon>
    </lineage>
</organism>
<protein>
    <recommendedName>
        <fullName evidence="6">Esterase</fullName>
    </recommendedName>
</protein>
<dbReference type="EMBL" id="FQYY01000001">
    <property type="protein sequence ID" value="SHI39392.1"/>
    <property type="molecule type" value="Genomic_DNA"/>
</dbReference>
<evidence type="ECO:0000256" key="3">
    <source>
        <dbReference type="SAM" id="MobiDB-lite"/>
    </source>
</evidence>
<keyword evidence="5" id="KW-1185">Reference proteome</keyword>
<evidence type="ECO:0008006" key="6">
    <source>
        <dbReference type="Google" id="ProtNLM"/>
    </source>
</evidence>
<dbReference type="STRING" id="579105.SAMN04488096_101423"/>
<feature type="region of interest" description="Disordered" evidence="3">
    <location>
        <begin position="353"/>
        <end position="373"/>
    </location>
</feature>
<proteinExistence type="inferred from homology"/>
<reference evidence="4 5" key="1">
    <citation type="submission" date="2016-11" db="EMBL/GenBank/DDBJ databases">
        <authorList>
            <person name="Jaros S."/>
            <person name="Januszkiewicz K."/>
            <person name="Wedrychowicz H."/>
        </authorList>
    </citation>
    <scope>NUCLEOTIDE SEQUENCE [LARGE SCALE GENOMIC DNA]</scope>
    <source>
        <strain evidence="4 5">DSM 21425</strain>
    </source>
</reference>
<dbReference type="SUPFAM" id="SSF53474">
    <property type="entry name" value="alpha/beta-Hydrolases"/>
    <property type="match status" value="1"/>
</dbReference>
<dbReference type="PANTHER" id="PTHR40841">
    <property type="entry name" value="SIDEROPHORE TRIACETYLFUSARININE C ESTERASE"/>
    <property type="match status" value="1"/>
</dbReference>
<dbReference type="Pfam" id="PF00756">
    <property type="entry name" value="Esterase"/>
    <property type="match status" value="1"/>
</dbReference>